<keyword evidence="2" id="KW-1185">Reference proteome</keyword>
<evidence type="ECO:0000313" key="2">
    <source>
        <dbReference type="Proteomes" id="UP001163321"/>
    </source>
</evidence>
<comment type="caution">
    <text evidence="1">The sequence shown here is derived from an EMBL/GenBank/DDBJ whole genome shotgun (WGS) entry which is preliminary data.</text>
</comment>
<name>A0ACC0WA19_9STRA</name>
<protein>
    <submittedName>
        <fullName evidence="1">Uncharacterized protein</fullName>
    </submittedName>
</protein>
<accession>A0ACC0WA19</accession>
<proteinExistence type="predicted"/>
<dbReference type="EMBL" id="CM047582">
    <property type="protein sequence ID" value="KAI9914556.1"/>
    <property type="molecule type" value="Genomic_DNA"/>
</dbReference>
<dbReference type="Proteomes" id="UP001163321">
    <property type="component" value="Chromosome 3"/>
</dbReference>
<evidence type="ECO:0000313" key="1">
    <source>
        <dbReference type="EMBL" id="KAI9914556.1"/>
    </source>
</evidence>
<gene>
    <name evidence="1" type="ORF">PsorP6_007455</name>
</gene>
<organism evidence="1 2">
    <name type="scientific">Peronosclerospora sorghi</name>
    <dbReference type="NCBI Taxonomy" id="230839"/>
    <lineage>
        <taxon>Eukaryota</taxon>
        <taxon>Sar</taxon>
        <taxon>Stramenopiles</taxon>
        <taxon>Oomycota</taxon>
        <taxon>Peronosporomycetes</taxon>
        <taxon>Peronosporales</taxon>
        <taxon>Peronosporaceae</taxon>
        <taxon>Peronosclerospora</taxon>
    </lineage>
</organism>
<reference evidence="1 2" key="1">
    <citation type="journal article" date="2022" name="bioRxiv">
        <title>The genome of the oomycete Peronosclerospora sorghi, a cosmopolitan pathogen of maize and sorghum, is inflated with dispersed pseudogenes.</title>
        <authorList>
            <person name="Fletcher K."/>
            <person name="Martin F."/>
            <person name="Isakeit T."/>
            <person name="Cavanaugh K."/>
            <person name="Magill C."/>
            <person name="Michelmore R."/>
        </authorList>
    </citation>
    <scope>NUCLEOTIDE SEQUENCE [LARGE SCALE GENOMIC DNA]</scope>
    <source>
        <strain evidence="1">P6</strain>
    </source>
</reference>
<sequence length="214" mass="24988">MVDLFLMVFAPGIYFDPVKIAMLIPGGLPNERLRTHSCYGVILISNASPKPMQYQSSSTIPALLRTYLLLKRTLNDELVYIHFVYAPDERSERGESFRALLTTTTITTYNLVMGDFNVTLDCHLDQKLPGVHHPSTGRTELRDWLDKLRLIDSWRFMNPDTRDFTIPKRKNRLDCCFLTPEFLQHRLESVRHVRDTKWHNEDHIAVEFRLKAKI</sequence>